<dbReference type="GO" id="GO:0051539">
    <property type="term" value="F:4 iron, 4 sulfur cluster binding"/>
    <property type="evidence" value="ECO:0007669"/>
    <property type="project" value="UniProtKB-KW"/>
</dbReference>
<reference evidence="4" key="1">
    <citation type="submission" date="2022-11" db="UniProtKB">
        <authorList>
            <consortium name="WormBaseParasite"/>
        </authorList>
    </citation>
    <scope>IDENTIFICATION</scope>
</reference>
<accession>A0A915K1N6</accession>
<keyword evidence="3" id="KW-1185">Reference proteome</keyword>
<dbReference type="GO" id="GO:0016992">
    <property type="term" value="F:lipoate synthase activity"/>
    <property type="evidence" value="ECO:0007669"/>
    <property type="project" value="InterPro"/>
</dbReference>
<protein>
    <submittedName>
        <fullName evidence="4">Lipoyl synthase</fullName>
    </submittedName>
</protein>
<organism evidence="3 4">
    <name type="scientific">Romanomermis culicivorax</name>
    <name type="common">Nematode worm</name>
    <dbReference type="NCBI Taxonomy" id="13658"/>
    <lineage>
        <taxon>Eukaryota</taxon>
        <taxon>Metazoa</taxon>
        <taxon>Ecdysozoa</taxon>
        <taxon>Nematoda</taxon>
        <taxon>Enoplea</taxon>
        <taxon>Dorylaimia</taxon>
        <taxon>Mermithida</taxon>
        <taxon>Mermithoidea</taxon>
        <taxon>Mermithidae</taxon>
        <taxon>Romanomermis</taxon>
    </lineage>
</organism>
<dbReference type="PANTHER" id="PTHR10949:SF0">
    <property type="entry name" value="LIPOYL SYNTHASE, MITOCHONDRIAL"/>
    <property type="match status" value="1"/>
</dbReference>
<dbReference type="AlphaFoldDB" id="A0A915K1N6"/>
<name>A0A915K1N6_ROMCU</name>
<proteinExistence type="predicted"/>
<dbReference type="PANTHER" id="PTHR10949">
    <property type="entry name" value="LIPOYL SYNTHASE"/>
    <property type="match status" value="1"/>
</dbReference>
<evidence type="ECO:0000256" key="2">
    <source>
        <dbReference type="ARBA" id="ARBA00022485"/>
    </source>
</evidence>
<sequence>MQPTKRHLLVKEYVRPEKFEHWKRTGDRMGFSYTASGPLVRSSYKAGEFFLKNLVKSRQRNSNSAS</sequence>
<dbReference type="Proteomes" id="UP000887565">
    <property type="component" value="Unplaced"/>
</dbReference>
<keyword evidence="2" id="KW-0408">Iron</keyword>
<dbReference type="InterPro" id="IPR003698">
    <property type="entry name" value="Lipoyl_synth"/>
</dbReference>
<evidence type="ECO:0000256" key="1">
    <source>
        <dbReference type="ARBA" id="ARBA00001966"/>
    </source>
</evidence>
<evidence type="ECO:0000313" key="3">
    <source>
        <dbReference type="Proteomes" id="UP000887565"/>
    </source>
</evidence>
<dbReference type="WBParaSite" id="nRc.2.0.1.t32130-RA">
    <property type="protein sequence ID" value="nRc.2.0.1.t32130-RA"/>
    <property type="gene ID" value="nRc.2.0.1.g32130"/>
</dbReference>
<keyword evidence="2" id="KW-0411">Iron-sulfur</keyword>
<keyword evidence="2" id="KW-0479">Metal-binding</keyword>
<comment type="cofactor">
    <cofactor evidence="1">
        <name>[4Fe-4S] cluster</name>
        <dbReference type="ChEBI" id="CHEBI:49883"/>
    </cofactor>
</comment>
<evidence type="ECO:0000313" key="4">
    <source>
        <dbReference type="WBParaSite" id="nRc.2.0.1.t32130-RA"/>
    </source>
</evidence>
<dbReference type="GO" id="GO:0005739">
    <property type="term" value="C:mitochondrion"/>
    <property type="evidence" value="ECO:0007669"/>
    <property type="project" value="TreeGrafter"/>
</dbReference>
<dbReference type="OMA" id="REEQPMA"/>
<keyword evidence="2" id="KW-0004">4Fe-4S</keyword>